<dbReference type="InterPro" id="IPR023352">
    <property type="entry name" value="MAPEG-like_dom_sf"/>
</dbReference>
<feature type="transmembrane region" description="Helical" evidence="5">
    <location>
        <begin position="135"/>
        <end position="154"/>
    </location>
</feature>
<evidence type="ECO:0000256" key="2">
    <source>
        <dbReference type="ARBA" id="ARBA00022692"/>
    </source>
</evidence>
<protein>
    <recommendedName>
        <fullName evidence="8">MAPEG-domain-containing protein</fullName>
    </recommendedName>
</protein>
<dbReference type="SUPFAM" id="SSF161084">
    <property type="entry name" value="MAPEG domain-like"/>
    <property type="match status" value="1"/>
</dbReference>
<dbReference type="GO" id="GO:0016020">
    <property type="term" value="C:membrane"/>
    <property type="evidence" value="ECO:0007669"/>
    <property type="project" value="UniProtKB-SubCell"/>
</dbReference>
<dbReference type="EMBL" id="ML991772">
    <property type="protein sequence ID" value="KAF2239523.1"/>
    <property type="molecule type" value="Genomic_DNA"/>
</dbReference>
<keyword evidence="3 5" id="KW-1133">Transmembrane helix</keyword>
<dbReference type="InterPro" id="IPR001129">
    <property type="entry name" value="Membr-assoc_MAPEG"/>
</dbReference>
<dbReference type="Gene3D" id="1.20.120.550">
    <property type="entry name" value="Membrane associated eicosanoid/glutathione metabolism-like domain"/>
    <property type="match status" value="1"/>
</dbReference>
<proteinExistence type="predicted"/>
<evidence type="ECO:0000256" key="5">
    <source>
        <dbReference type="SAM" id="Phobius"/>
    </source>
</evidence>
<comment type="subcellular location">
    <subcellularLocation>
        <location evidence="1">Membrane</location>
    </subcellularLocation>
</comment>
<evidence type="ECO:0000313" key="6">
    <source>
        <dbReference type="EMBL" id="KAF2239523.1"/>
    </source>
</evidence>
<dbReference type="Pfam" id="PF01124">
    <property type="entry name" value="MAPEG"/>
    <property type="match status" value="1"/>
</dbReference>
<reference evidence="6" key="1">
    <citation type="journal article" date="2020" name="Stud. Mycol.">
        <title>101 Dothideomycetes genomes: a test case for predicting lifestyles and emergence of pathogens.</title>
        <authorList>
            <person name="Haridas S."/>
            <person name="Albert R."/>
            <person name="Binder M."/>
            <person name="Bloem J."/>
            <person name="Labutti K."/>
            <person name="Salamov A."/>
            <person name="Andreopoulos B."/>
            <person name="Baker S."/>
            <person name="Barry K."/>
            <person name="Bills G."/>
            <person name="Bluhm B."/>
            <person name="Cannon C."/>
            <person name="Castanera R."/>
            <person name="Culley D."/>
            <person name="Daum C."/>
            <person name="Ezra D."/>
            <person name="Gonzalez J."/>
            <person name="Henrissat B."/>
            <person name="Kuo A."/>
            <person name="Liang C."/>
            <person name="Lipzen A."/>
            <person name="Lutzoni F."/>
            <person name="Magnuson J."/>
            <person name="Mondo S."/>
            <person name="Nolan M."/>
            <person name="Ohm R."/>
            <person name="Pangilinan J."/>
            <person name="Park H.-J."/>
            <person name="Ramirez L."/>
            <person name="Alfaro M."/>
            <person name="Sun H."/>
            <person name="Tritt A."/>
            <person name="Yoshinaga Y."/>
            <person name="Zwiers L.-H."/>
            <person name="Turgeon B."/>
            <person name="Goodwin S."/>
            <person name="Spatafora J."/>
            <person name="Crous P."/>
            <person name="Grigoriev I."/>
        </authorList>
    </citation>
    <scope>NUCLEOTIDE SEQUENCE</scope>
    <source>
        <strain evidence="6">Tuck. ex Michener</strain>
    </source>
</reference>
<evidence type="ECO:0000256" key="4">
    <source>
        <dbReference type="ARBA" id="ARBA00023136"/>
    </source>
</evidence>
<keyword evidence="4 5" id="KW-0472">Membrane</keyword>
<keyword evidence="2 5" id="KW-0812">Transmembrane</keyword>
<feature type="transmembrane region" description="Helical" evidence="5">
    <location>
        <begin position="12"/>
        <end position="31"/>
    </location>
</feature>
<evidence type="ECO:0000313" key="7">
    <source>
        <dbReference type="Proteomes" id="UP000800092"/>
    </source>
</evidence>
<gene>
    <name evidence="6" type="ORF">EV356DRAFT_528120</name>
</gene>
<name>A0A6A6HPP4_VIRVR</name>
<dbReference type="Proteomes" id="UP000800092">
    <property type="component" value="Unassembled WGS sequence"/>
</dbReference>
<organism evidence="6 7">
    <name type="scientific">Viridothelium virens</name>
    <name type="common">Speckled blister lichen</name>
    <name type="synonym">Trypethelium virens</name>
    <dbReference type="NCBI Taxonomy" id="1048519"/>
    <lineage>
        <taxon>Eukaryota</taxon>
        <taxon>Fungi</taxon>
        <taxon>Dikarya</taxon>
        <taxon>Ascomycota</taxon>
        <taxon>Pezizomycotina</taxon>
        <taxon>Dothideomycetes</taxon>
        <taxon>Dothideomycetes incertae sedis</taxon>
        <taxon>Trypetheliales</taxon>
        <taxon>Trypetheliaceae</taxon>
        <taxon>Viridothelium</taxon>
    </lineage>
</organism>
<dbReference type="AlphaFoldDB" id="A0A6A6HPP4"/>
<keyword evidence="7" id="KW-1185">Reference proteome</keyword>
<evidence type="ECO:0000256" key="3">
    <source>
        <dbReference type="ARBA" id="ARBA00022989"/>
    </source>
</evidence>
<evidence type="ECO:0008006" key="8">
    <source>
        <dbReference type="Google" id="ProtNLM"/>
    </source>
</evidence>
<evidence type="ECO:0000256" key="1">
    <source>
        <dbReference type="ARBA" id="ARBA00004370"/>
    </source>
</evidence>
<sequence>MSAINDQQKALLAPAITLISWTFFMEAWMYATRLPAISKYNVKYTSQHLSTDFNRQIPASIRWKADNYNHLHEQPPIFYVIVLMMVFLSQSDGATSKLGLNDSVSGATGLDVNLAWTYVGVRVVHSLVQAIANPIPVRFGVFVTSSFVLLGLTLRTARLVF</sequence>
<dbReference type="OrthoDB" id="4456959at2759"/>
<accession>A0A6A6HPP4</accession>